<dbReference type="PROSITE" id="PS50293">
    <property type="entry name" value="TPR_REGION"/>
    <property type="match status" value="5"/>
</dbReference>
<feature type="repeat" description="TPR" evidence="12">
    <location>
        <begin position="160"/>
        <end position="193"/>
    </location>
</feature>
<evidence type="ECO:0000256" key="4">
    <source>
        <dbReference type="ARBA" id="ARBA00005386"/>
    </source>
</evidence>
<feature type="domain" description="O-GlcNAc transferase C-terminal" evidence="14">
    <location>
        <begin position="479"/>
        <end position="1015"/>
    </location>
</feature>
<evidence type="ECO:0000256" key="10">
    <source>
        <dbReference type="ARBA" id="ARBA00022803"/>
    </source>
</evidence>
<dbReference type="GO" id="GO:0005634">
    <property type="term" value="C:nucleus"/>
    <property type="evidence" value="ECO:0007669"/>
    <property type="project" value="UniProtKB-SubCell"/>
</dbReference>
<feature type="repeat" description="TPR" evidence="12">
    <location>
        <begin position="262"/>
        <end position="295"/>
    </location>
</feature>
<dbReference type="EMBL" id="MTYJ01000046">
    <property type="protein sequence ID" value="OQV18747.1"/>
    <property type="molecule type" value="Genomic_DNA"/>
</dbReference>
<keyword evidence="9" id="KW-0677">Repeat</keyword>
<dbReference type="SUPFAM" id="SSF48452">
    <property type="entry name" value="TPR-like"/>
    <property type="match status" value="1"/>
</dbReference>
<dbReference type="GO" id="GO:0005737">
    <property type="term" value="C:cytoplasm"/>
    <property type="evidence" value="ECO:0007669"/>
    <property type="project" value="UniProtKB-SubCell"/>
</dbReference>
<dbReference type="FunFam" id="3.40.50.2000:FF:000012">
    <property type="entry name" value="UDP-N-acetylglucosamine--peptide N-acetylglucosaminyltransferase 110 kDa subunit"/>
    <property type="match status" value="1"/>
</dbReference>
<evidence type="ECO:0000256" key="1">
    <source>
        <dbReference type="ARBA" id="ARBA00004123"/>
    </source>
</evidence>
<sequence>MPQGPPPYFNGGDSNGPKTFTSGLATLSELAHREYQAGNYEDAEKHCMQIMKQEPTNTGVMLLLSSIHWQCQKYEKSAQFSSLAIKQNPMLAEAYSNLGNVFKERGSLQQALENYRHAVRLKPDFIDGYINLAAALVIAGDMDGAVQAYLQVLQINPDLYCVRSDLGNLLKALGRIEEAKQCYLKAIETSPSFAVAWSNLGCVFNAQGEIWLAIHHFEKAVQLDPNFLDAYINLGNVLKEARIFDRAIGAYFRALTLNSNHPVVHGNLACVYYEQGLLDLSIETYKRAIELQPNFPDAYCNLANALKEKGLVPESEQCYNTALRLCPTHADSLNNLANIKREQGLIEDAVRLYYKALEVLPDFAAAHSNLASVLQQQGKLQDAILHYKEAIRISPTFADAYSNMGNTLKEMTDIQGAIRCYSRAIQINPAFADAHSNLASIHKDTGNIAEAVQSYRTALKLKPDFPDAYCNLAHCLQLVCDWSEYDARLKKVVAIVTEQLSKGRLPSVHPHHSMLYPLSHADRKAIAAKHAQLCIDKVAMYHRLPTFQHPRTLTNSGGRLRIGYVSSDFGNHPTSHLMQSIPGVHDRSKIEVFCYALSADDQTAFRNKIATEAEHFVDLSGEPDFTKAAEMIHRDGIHVLINMNGYTKGARNEIFVLRPAPIQVMWLGYPGTSGAPFMDYIVTDRHTSPVEFADQYSEKLAHMAGTFFVGDHRQMFSHMTERAILDQKQGRLAEMKADNVSVVNAKNLKPLLEKGDVKDLDVVPMKDKNDIVKTPVIELPTTIALDQMVSTGQSHASVCGIVVQNGIITQQTNNKTASGEMVPDTPIITTRAQYSLPEDAIIYCNFNQLYKIDPEIFQIWCNILKRVPNSVLWLLRFPALGETNLLQVAAQNRIPATRIIFSNVAPKEEHVRRGQLADVCLDTPLCNGHTTGMDVLWAGTPMVTYPKETLASRVASSQLHAIGMPELVASSLDDYENIAVRLGTDPEYLKAVRAQVFRSRLTSPLFNILVYTQNLENLFITMWNRFAGGLPPDHIFDNCQASRVLSPGERLMANSSSSASSSPSPSLPKAKR</sequence>
<dbReference type="PANTHER" id="PTHR44366">
    <property type="entry name" value="UDP-N-ACETYLGLUCOSAMINE--PEPTIDE N-ACETYLGLUCOSAMINYLTRANSFERASE 110 KDA SUBUNIT"/>
    <property type="match status" value="1"/>
</dbReference>
<feature type="repeat" description="TPR" evidence="12">
    <location>
        <begin position="432"/>
        <end position="465"/>
    </location>
</feature>
<dbReference type="FunFam" id="3.40.50.11380:FF:000001">
    <property type="entry name" value="UDP-N-acetylglucosamine--peptide N-acetylglucosaminyltransferase 110 kDa subunit"/>
    <property type="match status" value="1"/>
</dbReference>
<feature type="region of interest" description="Disordered" evidence="13">
    <location>
        <begin position="1050"/>
        <end position="1072"/>
    </location>
</feature>
<evidence type="ECO:0000313" key="15">
    <source>
        <dbReference type="EMBL" id="OQV18747.1"/>
    </source>
</evidence>
<organism evidence="15 16">
    <name type="scientific">Hypsibius exemplaris</name>
    <name type="common">Freshwater tardigrade</name>
    <dbReference type="NCBI Taxonomy" id="2072580"/>
    <lineage>
        <taxon>Eukaryota</taxon>
        <taxon>Metazoa</taxon>
        <taxon>Ecdysozoa</taxon>
        <taxon>Tardigrada</taxon>
        <taxon>Eutardigrada</taxon>
        <taxon>Parachela</taxon>
        <taxon>Hypsibioidea</taxon>
        <taxon>Hypsibiidae</taxon>
        <taxon>Hypsibius</taxon>
    </lineage>
</organism>
<dbReference type="InterPro" id="IPR011990">
    <property type="entry name" value="TPR-like_helical_dom_sf"/>
</dbReference>
<dbReference type="Pfam" id="PF00515">
    <property type="entry name" value="TPR_1"/>
    <property type="match status" value="1"/>
</dbReference>
<dbReference type="SMART" id="SM00028">
    <property type="entry name" value="TPR"/>
    <property type="match status" value="12"/>
</dbReference>
<keyword evidence="16" id="KW-1185">Reference proteome</keyword>
<dbReference type="InterPro" id="IPR037919">
    <property type="entry name" value="OGT"/>
</dbReference>
<dbReference type="FunFam" id="1.25.40.10:FF:000013">
    <property type="entry name" value="UDP-N-acetylglucosamine--peptide N-acetylglucosaminyltransferase 110 kDa subunit"/>
    <property type="match status" value="1"/>
</dbReference>
<dbReference type="GO" id="GO:0097363">
    <property type="term" value="F:protein O-acetylglucosaminyltransferase activity"/>
    <property type="evidence" value="ECO:0007669"/>
    <property type="project" value="UniProtKB-EC"/>
</dbReference>
<comment type="pathway">
    <text evidence="3">Protein modification; protein glycosylation.</text>
</comment>
<protein>
    <recommendedName>
        <fullName evidence="5">protein O-GlcNAc transferase</fullName>
        <ecNumber evidence="5">2.4.1.255</ecNumber>
    </recommendedName>
</protein>
<dbReference type="InterPro" id="IPR019734">
    <property type="entry name" value="TPR_rpt"/>
</dbReference>
<dbReference type="OrthoDB" id="9991317at2759"/>
<dbReference type="InterPro" id="IPR029489">
    <property type="entry name" value="OGT/SEC/SPY_C"/>
</dbReference>
<evidence type="ECO:0000256" key="12">
    <source>
        <dbReference type="PROSITE-ProRule" id="PRU00339"/>
    </source>
</evidence>
<evidence type="ECO:0000256" key="13">
    <source>
        <dbReference type="SAM" id="MobiDB-lite"/>
    </source>
</evidence>
<evidence type="ECO:0000256" key="7">
    <source>
        <dbReference type="ARBA" id="ARBA00022676"/>
    </source>
</evidence>
<dbReference type="Pfam" id="PF13414">
    <property type="entry name" value="TPR_11"/>
    <property type="match status" value="4"/>
</dbReference>
<name>A0A1W0WUB0_HYPEX</name>
<dbReference type="UniPathway" id="UPA00378"/>
<dbReference type="FunFam" id="1.25.40.10:FF:000019">
    <property type="entry name" value="UDP-N-acetylglucosamine--peptide N-acetylglucosaminyltransferase 110 kDa subunit"/>
    <property type="match status" value="1"/>
</dbReference>
<evidence type="ECO:0000256" key="9">
    <source>
        <dbReference type="ARBA" id="ARBA00022737"/>
    </source>
</evidence>
<evidence type="ECO:0000256" key="5">
    <source>
        <dbReference type="ARBA" id="ARBA00011970"/>
    </source>
</evidence>
<dbReference type="Gene3D" id="1.25.40.10">
    <property type="entry name" value="Tetratricopeptide repeat domain"/>
    <property type="match status" value="2"/>
</dbReference>
<dbReference type="EC" id="2.4.1.255" evidence="5"/>
<dbReference type="PROSITE" id="PS50005">
    <property type="entry name" value="TPR"/>
    <property type="match status" value="10"/>
</dbReference>
<feature type="repeat" description="TPR" evidence="12">
    <location>
        <begin position="92"/>
        <end position="125"/>
    </location>
</feature>
<evidence type="ECO:0000256" key="3">
    <source>
        <dbReference type="ARBA" id="ARBA00004922"/>
    </source>
</evidence>
<comment type="caution">
    <text evidence="15">The sequence shown here is derived from an EMBL/GenBank/DDBJ whole genome shotgun (WGS) entry which is preliminary data.</text>
</comment>
<feature type="repeat" description="TPR" evidence="12">
    <location>
        <begin position="194"/>
        <end position="227"/>
    </location>
</feature>
<feature type="repeat" description="TPR" evidence="12">
    <location>
        <begin position="330"/>
        <end position="363"/>
    </location>
</feature>
<evidence type="ECO:0000313" key="16">
    <source>
        <dbReference type="Proteomes" id="UP000192578"/>
    </source>
</evidence>
<feature type="compositionally biased region" description="Low complexity" evidence="13">
    <location>
        <begin position="1055"/>
        <end position="1064"/>
    </location>
</feature>
<evidence type="ECO:0000256" key="6">
    <source>
        <dbReference type="ARBA" id="ARBA00022490"/>
    </source>
</evidence>
<keyword evidence="7 15" id="KW-0328">Glycosyltransferase</keyword>
<feature type="repeat" description="TPR" evidence="12">
    <location>
        <begin position="228"/>
        <end position="261"/>
    </location>
</feature>
<feature type="repeat" description="TPR" evidence="12">
    <location>
        <begin position="126"/>
        <end position="159"/>
    </location>
</feature>
<dbReference type="PANTHER" id="PTHR44366:SF1">
    <property type="entry name" value="UDP-N-ACETYLGLUCOSAMINE--PEPTIDE N-ACETYLGLUCOSAMINYLTRANSFERASE 110 KDA SUBUNIT"/>
    <property type="match status" value="1"/>
</dbReference>
<keyword evidence="11" id="KW-0539">Nucleus</keyword>
<evidence type="ECO:0000259" key="14">
    <source>
        <dbReference type="Pfam" id="PF13844"/>
    </source>
</evidence>
<dbReference type="AlphaFoldDB" id="A0A1W0WUB0"/>
<dbReference type="Gene3D" id="3.30.720.150">
    <property type="match status" value="1"/>
</dbReference>
<keyword evidence="8" id="KW-0808">Transferase</keyword>
<dbReference type="SUPFAM" id="SSF81901">
    <property type="entry name" value="HCP-like"/>
    <property type="match status" value="1"/>
</dbReference>
<evidence type="ECO:0000256" key="11">
    <source>
        <dbReference type="ARBA" id="ARBA00023242"/>
    </source>
</evidence>
<keyword evidence="6" id="KW-0963">Cytoplasm</keyword>
<dbReference type="Pfam" id="PF14559">
    <property type="entry name" value="TPR_19"/>
    <property type="match status" value="1"/>
</dbReference>
<dbReference type="Pfam" id="PF13844">
    <property type="entry name" value="Glyco_transf_41"/>
    <property type="match status" value="1"/>
</dbReference>
<feature type="repeat" description="TPR" evidence="12">
    <location>
        <begin position="364"/>
        <end position="397"/>
    </location>
</feature>
<accession>A0A1W0WUB0</accession>
<comment type="similarity">
    <text evidence="4">Belongs to the glycosyltransferase 41 family. O-GlcNAc transferase subfamily.</text>
</comment>
<dbReference type="Gene3D" id="3.40.50.11380">
    <property type="match status" value="1"/>
</dbReference>
<reference evidence="16" key="1">
    <citation type="submission" date="2017-01" db="EMBL/GenBank/DDBJ databases">
        <title>Comparative genomics of anhydrobiosis in the tardigrade Hypsibius dujardini.</title>
        <authorList>
            <person name="Yoshida Y."/>
            <person name="Koutsovoulos G."/>
            <person name="Laetsch D."/>
            <person name="Stevens L."/>
            <person name="Kumar S."/>
            <person name="Horikawa D."/>
            <person name="Ishino K."/>
            <person name="Komine S."/>
            <person name="Tomita M."/>
            <person name="Blaxter M."/>
            <person name="Arakawa K."/>
        </authorList>
    </citation>
    <scope>NUCLEOTIDE SEQUENCE [LARGE SCALE GENOMIC DNA]</scope>
    <source>
        <strain evidence="16">Z151</strain>
    </source>
</reference>
<evidence type="ECO:0000256" key="2">
    <source>
        <dbReference type="ARBA" id="ARBA00004496"/>
    </source>
</evidence>
<gene>
    <name evidence="15" type="ORF">BV898_07186</name>
</gene>
<dbReference type="Proteomes" id="UP000192578">
    <property type="component" value="Unassembled WGS sequence"/>
</dbReference>
<evidence type="ECO:0000256" key="8">
    <source>
        <dbReference type="ARBA" id="ARBA00022679"/>
    </source>
</evidence>
<comment type="subcellular location">
    <subcellularLocation>
        <location evidence="2">Cytoplasm</location>
    </subcellularLocation>
    <subcellularLocation>
        <location evidence="1">Nucleus</location>
    </subcellularLocation>
</comment>
<dbReference type="Pfam" id="PF13431">
    <property type="entry name" value="TPR_17"/>
    <property type="match status" value="1"/>
</dbReference>
<dbReference type="GO" id="GO:0006493">
    <property type="term" value="P:protein O-linked glycosylation"/>
    <property type="evidence" value="ECO:0007669"/>
    <property type="project" value="InterPro"/>
</dbReference>
<proteinExistence type="inferred from homology"/>
<dbReference type="Gene3D" id="3.40.50.2000">
    <property type="entry name" value="Glycogen Phosphorylase B"/>
    <property type="match status" value="1"/>
</dbReference>
<feature type="repeat" description="TPR" evidence="12">
    <location>
        <begin position="398"/>
        <end position="431"/>
    </location>
</feature>
<keyword evidence="10 12" id="KW-0802">TPR repeat</keyword>